<keyword evidence="1" id="KW-0812">Transmembrane</keyword>
<dbReference type="Gramene" id="EOY08588">
    <property type="protein sequence ID" value="EOY08588"/>
    <property type="gene ID" value="TCM_023307"/>
</dbReference>
<dbReference type="Proteomes" id="UP000026915">
    <property type="component" value="Chromosome 5"/>
</dbReference>
<sequence length="143" mass="16991">MYQGVYWLVCHQFFSNQANICYQKTYLLVTNSFSRITQAKNKNPYLSLPESPKPSFSSFLYFSFSFLSFLSPLFLSFFPFSFISFFSPFFQLISFIFFPRVWFSLQNKAFFFQMHGGKVKWCGSMKMALGGWKMKKKISFGWR</sequence>
<accession>A0A061EV98</accession>
<proteinExistence type="predicted"/>
<name>A0A061EV98_THECC</name>
<feature type="transmembrane region" description="Helical" evidence="1">
    <location>
        <begin position="59"/>
        <end position="79"/>
    </location>
</feature>
<dbReference type="AlphaFoldDB" id="A0A061EV98"/>
<dbReference type="InParanoid" id="A0A061EV98"/>
<gene>
    <name evidence="2" type="ORF">TCM_023307</name>
</gene>
<reference evidence="2 3" key="1">
    <citation type="journal article" date="2013" name="Genome Biol.">
        <title>The genome sequence of the most widely cultivated cacao type and its use to identify candidate genes regulating pod color.</title>
        <authorList>
            <person name="Motamayor J.C."/>
            <person name="Mockaitis K."/>
            <person name="Schmutz J."/>
            <person name="Haiminen N."/>
            <person name="Iii D.L."/>
            <person name="Cornejo O."/>
            <person name="Findley S.D."/>
            <person name="Zheng P."/>
            <person name="Utro F."/>
            <person name="Royaert S."/>
            <person name="Saski C."/>
            <person name="Jenkins J."/>
            <person name="Podicheti R."/>
            <person name="Zhao M."/>
            <person name="Scheffler B.E."/>
            <person name="Stack J.C."/>
            <person name="Feltus F.A."/>
            <person name="Mustiga G.M."/>
            <person name="Amores F."/>
            <person name="Phillips W."/>
            <person name="Marelli J.P."/>
            <person name="May G.D."/>
            <person name="Shapiro H."/>
            <person name="Ma J."/>
            <person name="Bustamante C.D."/>
            <person name="Schnell R.J."/>
            <person name="Main D."/>
            <person name="Gilbert D."/>
            <person name="Parida L."/>
            <person name="Kuhn D.N."/>
        </authorList>
    </citation>
    <scope>NUCLEOTIDE SEQUENCE [LARGE SCALE GENOMIC DNA]</scope>
    <source>
        <strain evidence="3">cv. Matina 1-6</strain>
    </source>
</reference>
<evidence type="ECO:0000256" key="1">
    <source>
        <dbReference type="SAM" id="Phobius"/>
    </source>
</evidence>
<dbReference type="HOGENOM" id="CLU_1809706_0_0_1"/>
<dbReference type="EMBL" id="CM001883">
    <property type="protein sequence ID" value="EOY08588.1"/>
    <property type="molecule type" value="Genomic_DNA"/>
</dbReference>
<evidence type="ECO:0000313" key="2">
    <source>
        <dbReference type="EMBL" id="EOY08588.1"/>
    </source>
</evidence>
<organism evidence="2 3">
    <name type="scientific">Theobroma cacao</name>
    <name type="common">Cacao</name>
    <name type="synonym">Cocoa</name>
    <dbReference type="NCBI Taxonomy" id="3641"/>
    <lineage>
        <taxon>Eukaryota</taxon>
        <taxon>Viridiplantae</taxon>
        <taxon>Streptophyta</taxon>
        <taxon>Embryophyta</taxon>
        <taxon>Tracheophyta</taxon>
        <taxon>Spermatophyta</taxon>
        <taxon>Magnoliopsida</taxon>
        <taxon>eudicotyledons</taxon>
        <taxon>Gunneridae</taxon>
        <taxon>Pentapetalae</taxon>
        <taxon>rosids</taxon>
        <taxon>malvids</taxon>
        <taxon>Malvales</taxon>
        <taxon>Malvaceae</taxon>
        <taxon>Byttnerioideae</taxon>
        <taxon>Theobroma</taxon>
    </lineage>
</organism>
<keyword evidence="1" id="KW-1133">Transmembrane helix</keyword>
<feature type="transmembrane region" description="Helical" evidence="1">
    <location>
        <begin position="85"/>
        <end position="105"/>
    </location>
</feature>
<evidence type="ECO:0000313" key="3">
    <source>
        <dbReference type="Proteomes" id="UP000026915"/>
    </source>
</evidence>
<keyword evidence="3" id="KW-1185">Reference proteome</keyword>
<keyword evidence="1" id="KW-0472">Membrane</keyword>
<protein>
    <submittedName>
        <fullName evidence="2">Uncharacterized protein</fullName>
    </submittedName>
</protein>